<protein>
    <submittedName>
        <fullName evidence="1">Uncharacterized protein</fullName>
    </submittedName>
</protein>
<dbReference type="EMBL" id="BOOI01000093">
    <property type="protein sequence ID" value="GIH88890.1"/>
    <property type="molecule type" value="Genomic_DNA"/>
</dbReference>
<sequence length="217" mass="23717">MMDSAAHGELAHLPFALPVHRPGKAARSWEWFVDGEGAGEPPPQERASITRLARQLGHGLYLGGYAAAISGEAVRVKQVTAWAVRSVLREQQIPGGRTLWWTLPEGTVPDTLVPGIAKRLDRPRSRGESACAHTAALLRERRIRIVVLADLHHGLRGRGIKALRYGQLPYLIKTASSTLFVYMGVELERTLLRGPGADMLAPYVHLFPLAAACEVRG</sequence>
<gene>
    <name evidence="1" type="ORF">Pro02_72980</name>
</gene>
<comment type="caution">
    <text evidence="1">The sequence shown here is derived from an EMBL/GenBank/DDBJ whole genome shotgun (WGS) entry which is preliminary data.</text>
</comment>
<name>A0A8J3S8Z8_PLARO</name>
<dbReference type="Proteomes" id="UP000655044">
    <property type="component" value="Unassembled WGS sequence"/>
</dbReference>
<evidence type="ECO:0000313" key="2">
    <source>
        <dbReference type="Proteomes" id="UP000655044"/>
    </source>
</evidence>
<dbReference type="RefSeq" id="WP_189243961.1">
    <property type="nucleotide sequence ID" value="NZ_BMQP01000060.1"/>
</dbReference>
<keyword evidence="2" id="KW-1185">Reference proteome</keyword>
<dbReference type="AlphaFoldDB" id="A0A8J3S8Z8"/>
<organism evidence="1 2">
    <name type="scientific">Planobispora rosea</name>
    <dbReference type="NCBI Taxonomy" id="35762"/>
    <lineage>
        <taxon>Bacteria</taxon>
        <taxon>Bacillati</taxon>
        <taxon>Actinomycetota</taxon>
        <taxon>Actinomycetes</taxon>
        <taxon>Streptosporangiales</taxon>
        <taxon>Streptosporangiaceae</taxon>
        <taxon>Planobispora</taxon>
    </lineage>
</organism>
<proteinExistence type="predicted"/>
<accession>A0A8J3S8Z8</accession>
<reference evidence="1" key="1">
    <citation type="submission" date="2021-01" db="EMBL/GenBank/DDBJ databases">
        <title>Whole genome shotgun sequence of Planobispora rosea NBRC 15558.</title>
        <authorList>
            <person name="Komaki H."/>
            <person name="Tamura T."/>
        </authorList>
    </citation>
    <scope>NUCLEOTIDE SEQUENCE</scope>
    <source>
        <strain evidence="1">NBRC 15558</strain>
    </source>
</reference>
<evidence type="ECO:0000313" key="1">
    <source>
        <dbReference type="EMBL" id="GIH88890.1"/>
    </source>
</evidence>